<dbReference type="EMBL" id="JZKT01000003">
    <property type="protein sequence ID" value="KJX38993.1"/>
    <property type="molecule type" value="Genomic_DNA"/>
</dbReference>
<reference evidence="1 2" key="1">
    <citation type="submission" date="2015-02" db="EMBL/GenBank/DDBJ databases">
        <authorList>
            <person name="Adams M."/>
            <person name="Sutton G."/>
            <person name="Nelson K."/>
            <person name="Bonomo R."/>
            <person name="McCorrison J."/>
            <person name="Sanka R."/>
            <person name="Brinkac L."/>
            <person name="Nierman W."/>
        </authorList>
    </citation>
    <scope>NUCLEOTIDE SEQUENCE [LARGE SCALE GENOMIC DNA]</scope>
    <source>
        <strain evidence="1 2">CIDEIMsCOL9</strain>
    </source>
</reference>
<protein>
    <recommendedName>
        <fullName evidence="3">Integrase</fullName>
    </recommendedName>
</protein>
<keyword evidence="2" id="KW-1185">Reference proteome</keyword>
<comment type="caution">
    <text evidence="1">The sequence shown here is derived from an EMBL/GenBank/DDBJ whole genome shotgun (WGS) entry which is preliminary data.</text>
</comment>
<proteinExistence type="predicted"/>
<evidence type="ECO:0000313" key="1">
    <source>
        <dbReference type="EMBL" id="KJX38993.1"/>
    </source>
</evidence>
<gene>
    <name evidence="1" type="ORF">SG71_02185</name>
</gene>
<accession>A0AAW3HNV0</accession>
<dbReference type="AlphaFoldDB" id="A0AAW3HNV0"/>
<evidence type="ECO:0000313" key="2">
    <source>
        <dbReference type="Proteomes" id="UP000033354"/>
    </source>
</evidence>
<sequence length="74" mass="8876">MKKTLYTIKTIDIKLWAFFLHVSSRTKIWPKTRKVMRLNQLKVPHPAQAKVVTLTLKLIQAWLFRFLFGPFFPF</sequence>
<organism evidence="1 2">
    <name type="scientific">Enterobacter chengduensis</name>
    <dbReference type="NCBI Taxonomy" id="2494701"/>
    <lineage>
        <taxon>Bacteria</taxon>
        <taxon>Pseudomonadati</taxon>
        <taxon>Pseudomonadota</taxon>
        <taxon>Gammaproteobacteria</taxon>
        <taxon>Enterobacterales</taxon>
        <taxon>Enterobacteriaceae</taxon>
        <taxon>Enterobacter</taxon>
        <taxon>Enterobacter cloacae complex</taxon>
    </lineage>
</organism>
<evidence type="ECO:0008006" key="3">
    <source>
        <dbReference type="Google" id="ProtNLM"/>
    </source>
</evidence>
<dbReference type="Proteomes" id="UP000033354">
    <property type="component" value="Unassembled WGS sequence"/>
</dbReference>
<name>A0AAW3HNV0_9ENTR</name>